<reference evidence="2 3" key="1">
    <citation type="journal article" date="2015" name="Proc. Natl. Acad. Sci. U.S.A.">
        <title>The resurrection genome of Boea hygrometrica: A blueprint for survival of dehydration.</title>
        <authorList>
            <person name="Xiao L."/>
            <person name="Yang G."/>
            <person name="Zhang L."/>
            <person name="Yang X."/>
            <person name="Zhao S."/>
            <person name="Ji Z."/>
            <person name="Zhou Q."/>
            <person name="Hu M."/>
            <person name="Wang Y."/>
            <person name="Chen M."/>
            <person name="Xu Y."/>
            <person name="Jin H."/>
            <person name="Xiao X."/>
            <person name="Hu G."/>
            <person name="Bao F."/>
            <person name="Hu Y."/>
            <person name="Wan P."/>
            <person name="Li L."/>
            <person name="Deng X."/>
            <person name="Kuang T."/>
            <person name="Xiang C."/>
            <person name="Zhu J.K."/>
            <person name="Oliver M.J."/>
            <person name="He Y."/>
        </authorList>
    </citation>
    <scope>NUCLEOTIDE SEQUENCE [LARGE SCALE GENOMIC DNA]</scope>
    <source>
        <strain evidence="3">cv. XS01</strain>
    </source>
</reference>
<accession>A0A2Z7AU05</accession>
<gene>
    <name evidence="2" type="ORF">F511_26262</name>
</gene>
<feature type="compositionally biased region" description="Low complexity" evidence="1">
    <location>
        <begin position="83"/>
        <end position="97"/>
    </location>
</feature>
<dbReference type="EMBL" id="KV011885">
    <property type="protein sequence ID" value="KZV25344.1"/>
    <property type="molecule type" value="Genomic_DNA"/>
</dbReference>
<keyword evidence="3" id="KW-1185">Reference proteome</keyword>
<proteinExistence type="predicted"/>
<evidence type="ECO:0000313" key="2">
    <source>
        <dbReference type="EMBL" id="KZV25344.1"/>
    </source>
</evidence>
<dbReference type="Proteomes" id="UP000250235">
    <property type="component" value="Unassembled WGS sequence"/>
</dbReference>
<evidence type="ECO:0000313" key="3">
    <source>
        <dbReference type="Proteomes" id="UP000250235"/>
    </source>
</evidence>
<organism evidence="2 3">
    <name type="scientific">Dorcoceras hygrometricum</name>
    <dbReference type="NCBI Taxonomy" id="472368"/>
    <lineage>
        <taxon>Eukaryota</taxon>
        <taxon>Viridiplantae</taxon>
        <taxon>Streptophyta</taxon>
        <taxon>Embryophyta</taxon>
        <taxon>Tracheophyta</taxon>
        <taxon>Spermatophyta</taxon>
        <taxon>Magnoliopsida</taxon>
        <taxon>eudicotyledons</taxon>
        <taxon>Gunneridae</taxon>
        <taxon>Pentapetalae</taxon>
        <taxon>asterids</taxon>
        <taxon>lamiids</taxon>
        <taxon>Lamiales</taxon>
        <taxon>Gesneriaceae</taxon>
        <taxon>Didymocarpoideae</taxon>
        <taxon>Trichosporeae</taxon>
        <taxon>Loxocarpinae</taxon>
        <taxon>Dorcoceras</taxon>
    </lineage>
</organism>
<sequence>MQHAIIDAMKCMRAIKGWIARPVNQLANHLNRASISCTVYQPRKSSVRDLQSPSAHHSSVVFRHNQSVGHHSDDSVGLFRHNSSVGQSQRGSQSGRQSICQVSTAELILKTTKDTHPKAQKSWGNSRVPLGKDNRATLLLRDPLQGQSTASKGVQVLGTKKTISSSYICPADGSQYKDSTVGLVFMESAAGLAMETSKVESAVRNSSQSAVEKNRHGIQSQESRSNGELQSRRKIPVAVFEDSAEAQSSSRLESAAKQLTIYESWMSTAERNSNGKNTQDGKNQWLRLSRANFLNSREQDLYYSGKQYNLQRSIALKWKDDNLALTSAEQIWNLSNGHI</sequence>
<feature type="compositionally biased region" description="Polar residues" evidence="1">
    <location>
        <begin position="203"/>
        <end position="229"/>
    </location>
</feature>
<feature type="region of interest" description="Disordered" evidence="1">
    <location>
        <begin position="63"/>
        <end position="97"/>
    </location>
</feature>
<feature type="region of interest" description="Disordered" evidence="1">
    <location>
        <begin position="203"/>
        <end position="231"/>
    </location>
</feature>
<name>A0A2Z7AU05_9LAMI</name>
<dbReference type="AlphaFoldDB" id="A0A2Z7AU05"/>
<evidence type="ECO:0000256" key="1">
    <source>
        <dbReference type="SAM" id="MobiDB-lite"/>
    </source>
</evidence>
<protein>
    <submittedName>
        <fullName evidence="2">Uncharacterized protein</fullName>
    </submittedName>
</protein>